<dbReference type="Pfam" id="PF13410">
    <property type="entry name" value="GST_C_2"/>
    <property type="match status" value="1"/>
</dbReference>
<dbReference type="SUPFAM" id="SSF52833">
    <property type="entry name" value="Thioredoxin-like"/>
    <property type="match status" value="1"/>
</dbReference>
<dbReference type="SUPFAM" id="SSF47616">
    <property type="entry name" value="GST C-terminal domain-like"/>
    <property type="match status" value="1"/>
</dbReference>
<dbReference type="OrthoDB" id="9810080at2"/>
<feature type="domain" description="GST N-terminal" evidence="1">
    <location>
        <begin position="3"/>
        <end position="84"/>
    </location>
</feature>
<evidence type="ECO:0000313" key="3">
    <source>
        <dbReference type="EMBL" id="POF27899.1"/>
    </source>
</evidence>
<dbReference type="InterPro" id="IPR004045">
    <property type="entry name" value="Glutathione_S-Trfase_N"/>
</dbReference>
<sequence>MPAMLTLHHAPTSVCSQKVRVGLALMELRYESRMLNLQAGDQFEPGYLKLNPDAVVPTLVDGDLVVVESSLILAYLDREHFSSQLMPRDPAGRVRAEHWLLRCLSIHAAINTLSFSTAMRKKILAEKTRDEIDALAARFPDPIMGQKRKDLILNGIASAYVGQALVHLRRLFADMQDELEEGPWLGGNRLGIADVALVAYVDRLDRLGFSGFWEEEFARVGPWLDTWKALPAYSTGIADHLPPGSAEAMRAGGSAHWPELQTRWTGLTETRAL</sequence>
<evidence type="ECO:0000259" key="2">
    <source>
        <dbReference type="PROSITE" id="PS50405"/>
    </source>
</evidence>
<comment type="caution">
    <text evidence="3">The sequence shown here is derived from an EMBL/GenBank/DDBJ whole genome shotgun (WGS) entry which is preliminary data.</text>
</comment>
<dbReference type="PANTHER" id="PTHR44051:SF8">
    <property type="entry name" value="GLUTATHIONE S-TRANSFERASE GSTA"/>
    <property type="match status" value="1"/>
</dbReference>
<dbReference type="InterPro" id="IPR040079">
    <property type="entry name" value="Glutathione_S-Trfase"/>
</dbReference>
<dbReference type="InterPro" id="IPR010987">
    <property type="entry name" value="Glutathione-S-Trfase_C-like"/>
</dbReference>
<dbReference type="InterPro" id="IPR036249">
    <property type="entry name" value="Thioredoxin-like_sf"/>
</dbReference>
<protein>
    <submittedName>
        <fullName evidence="3">Tetrachloro-p-hydroquinone reductive dehalogenase</fullName>
    </submittedName>
</protein>
<accession>A0A2S3UK72</accession>
<dbReference type="PANTHER" id="PTHR44051">
    <property type="entry name" value="GLUTATHIONE S-TRANSFERASE-RELATED"/>
    <property type="match status" value="1"/>
</dbReference>
<feature type="domain" description="GST C-terminal" evidence="2">
    <location>
        <begin position="89"/>
        <end position="252"/>
    </location>
</feature>
<evidence type="ECO:0000313" key="4">
    <source>
        <dbReference type="Proteomes" id="UP000236959"/>
    </source>
</evidence>
<dbReference type="CDD" id="cd00299">
    <property type="entry name" value="GST_C_family"/>
    <property type="match status" value="1"/>
</dbReference>
<dbReference type="SFLD" id="SFLDG00358">
    <property type="entry name" value="Main_(cytGST)"/>
    <property type="match status" value="1"/>
</dbReference>
<keyword evidence="4" id="KW-1185">Reference proteome</keyword>
<dbReference type="PROSITE" id="PS50404">
    <property type="entry name" value="GST_NTER"/>
    <property type="match status" value="1"/>
</dbReference>
<dbReference type="InterPro" id="IPR036282">
    <property type="entry name" value="Glutathione-S-Trfase_C_sf"/>
</dbReference>
<dbReference type="Gene3D" id="3.40.30.10">
    <property type="entry name" value="Glutaredoxin"/>
    <property type="match status" value="1"/>
</dbReference>
<dbReference type="AlphaFoldDB" id="A0A2S3UK72"/>
<dbReference type="PROSITE" id="PS50405">
    <property type="entry name" value="GST_CTER"/>
    <property type="match status" value="1"/>
</dbReference>
<name>A0A2S3UK72_9HYPH</name>
<proteinExistence type="predicted"/>
<evidence type="ECO:0000259" key="1">
    <source>
        <dbReference type="PROSITE" id="PS50404"/>
    </source>
</evidence>
<dbReference type="Pfam" id="PF13409">
    <property type="entry name" value="GST_N_2"/>
    <property type="match status" value="1"/>
</dbReference>
<dbReference type="Proteomes" id="UP000236959">
    <property type="component" value="Unassembled WGS sequence"/>
</dbReference>
<dbReference type="EMBL" id="PPCN01000020">
    <property type="protein sequence ID" value="POF27899.1"/>
    <property type="molecule type" value="Genomic_DNA"/>
</dbReference>
<dbReference type="RefSeq" id="WP_103225510.1">
    <property type="nucleotide sequence ID" value="NZ_PPCN01000020.1"/>
</dbReference>
<gene>
    <name evidence="3" type="ORF">CLV41_12059</name>
</gene>
<reference evidence="3 4" key="1">
    <citation type="submission" date="2018-01" db="EMBL/GenBank/DDBJ databases">
        <title>Genomic Encyclopedia of Archaeal and Bacterial Type Strains, Phase II (KMG-II): from individual species to whole genera.</title>
        <authorList>
            <person name="Goeker M."/>
        </authorList>
    </citation>
    <scope>NUCLEOTIDE SEQUENCE [LARGE SCALE GENOMIC DNA]</scope>
    <source>
        <strain evidence="3 4">DSM 17023</strain>
    </source>
</reference>
<organism evidence="3 4">
    <name type="scientific">Roseibium marinum</name>
    <dbReference type="NCBI Taxonomy" id="281252"/>
    <lineage>
        <taxon>Bacteria</taxon>
        <taxon>Pseudomonadati</taxon>
        <taxon>Pseudomonadota</taxon>
        <taxon>Alphaproteobacteria</taxon>
        <taxon>Hyphomicrobiales</taxon>
        <taxon>Stappiaceae</taxon>
        <taxon>Roseibium</taxon>
    </lineage>
</organism>
<dbReference type="SFLD" id="SFLDS00019">
    <property type="entry name" value="Glutathione_Transferase_(cytos"/>
    <property type="match status" value="1"/>
</dbReference>
<dbReference type="Gene3D" id="1.20.1050.10">
    <property type="match status" value="1"/>
</dbReference>